<name>A0A6N9Q4D4_9BACL</name>
<protein>
    <recommendedName>
        <fullName evidence="4">SurA N-terminal domain-containing protein</fullName>
    </recommendedName>
</protein>
<feature type="chain" id="PRO_5026781131" description="SurA N-terminal domain-containing protein" evidence="1">
    <location>
        <begin position="27"/>
        <end position="301"/>
    </location>
</feature>
<dbReference type="Proteomes" id="UP000448943">
    <property type="component" value="Unassembled WGS sequence"/>
</dbReference>
<sequence>MLKSNRNLLFALFVIFVMTITGCTHEDQSGEENQADEQSFKITIEFQELIEDNAKPAQLYGFIDEQLEEIPREVFTNLLLTVEDQLSAQMEDFSQVLEDDEVQLKLEEISNENTFEIEEIQDEALRKELTKIIQNGYKIELLKGIYSVKIDYSQMEKYKPNVTEEMSEYMNIQAKESSQLYEKDLTLTIPWEELSSRLAQTEKFLTSYPESVRASIVERMYLNYLIPYLQGLPNSPAYDIETKQFNQELIDSYTQWIETYPDSRTTLIIKEYLHNLEETNYKYSNEVATSLDKLLEQNLTE</sequence>
<gene>
    <name evidence="2" type="ORF">ERL59_10940</name>
</gene>
<organism evidence="2 3">
    <name type="scientific">Chengkuizengella marina</name>
    <dbReference type="NCBI Taxonomy" id="2507566"/>
    <lineage>
        <taxon>Bacteria</taxon>
        <taxon>Bacillati</taxon>
        <taxon>Bacillota</taxon>
        <taxon>Bacilli</taxon>
        <taxon>Bacillales</taxon>
        <taxon>Paenibacillaceae</taxon>
        <taxon>Chengkuizengella</taxon>
    </lineage>
</organism>
<evidence type="ECO:0008006" key="4">
    <source>
        <dbReference type="Google" id="ProtNLM"/>
    </source>
</evidence>
<reference evidence="2 3" key="1">
    <citation type="submission" date="2019-01" db="EMBL/GenBank/DDBJ databases">
        <title>Chengkuizengella sp. nov., isolated from deep-sea sediment of East Pacific Ocean.</title>
        <authorList>
            <person name="Yang J."/>
            <person name="Lai Q."/>
            <person name="Shao Z."/>
        </authorList>
    </citation>
    <scope>NUCLEOTIDE SEQUENCE [LARGE SCALE GENOMIC DNA]</scope>
    <source>
        <strain evidence="2 3">YPA3-1-1</strain>
    </source>
</reference>
<evidence type="ECO:0000256" key="1">
    <source>
        <dbReference type="SAM" id="SignalP"/>
    </source>
</evidence>
<dbReference type="RefSeq" id="WP_160646284.1">
    <property type="nucleotide sequence ID" value="NZ_SIJB01000025.1"/>
</dbReference>
<keyword evidence="3" id="KW-1185">Reference proteome</keyword>
<accession>A0A6N9Q4D4</accession>
<dbReference type="EMBL" id="SIJB01000025">
    <property type="protein sequence ID" value="NBI29474.1"/>
    <property type="molecule type" value="Genomic_DNA"/>
</dbReference>
<keyword evidence="1" id="KW-0732">Signal</keyword>
<proteinExistence type="predicted"/>
<dbReference type="PROSITE" id="PS51257">
    <property type="entry name" value="PROKAR_LIPOPROTEIN"/>
    <property type="match status" value="1"/>
</dbReference>
<dbReference type="AlphaFoldDB" id="A0A6N9Q4D4"/>
<comment type="caution">
    <text evidence="2">The sequence shown here is derived from an EMBL/GenBank/DDBJ whole genome shotgun (WGS) entry which is preliminary data.</text>
</comment>
<dbReference type="OrthoDB" id="1707591at2"/>
<evidence type="ECO:0000313" key="2">
    <source>
        <dbReference type="EMBL" id="NBI29474.1"/>
    </source>
</evidence>
<feature type="signal peptide" evidence="1">
    <location>
        <begin position="1"/>
        <end position="26"/>
    </location>
</feature>
<evidence type="ECO:0000313" key="3">
    <source>
        <dbReference type="Proteomes" id="UP000448943"/>
    </source>
</evidence>